<dbReference type="PANTHER" id="PTHR45790:SF4">
    <property type="entry name" value="COBALT-PRECORRIN-4 C(11)-METHYLTRANSFERASE"/>
    <property type="match status" value="1"/>
</dbReference>
<dbReference type="Gene3D" id="3.40.1010.10">
    <property type="entry name" value="Cobalt-precorrin-4 Transmethylase, Domain 1"/>
    <property type="match status" value="1"/>
</dbReference>
<keyword evidence="2" id="KW-0169">Cobalamin biosynthesis</keyword>
<dbReference type="GO" id="GO:0009236">
    <property type="term" value="P:cobalamin biosynthetic process"/>
    <property type="evidence" value="ECO:0007669"/>
    <property type="project" value="UniProtKB-KW"/>
</dbReference>
<dbReference type="CDD" id="cd11641">
    <property type="entry name" value="Precorrin-4_C11-MT"/>
    <property type="match status" value="1"/>
</dbReference>
<dbReference type="AlphaFoldDB" id="A0A8J7W182"/>
<name>A0A8J7W182_9FIRM</name>
<dbReference type="InterPro" id="IPR050161">
    <property type="entry name" value="Siro_Cobalamin_biosynth"/>
</dbReference>
<evidence type="ECO:0000256" key="2">
    <source>
        <dbReference type="ARBA" id="ARBA00022573"/>
    </source>
</evidence>
<dbReference type="PANTHER" id="PTHR45790">
    <property type="entry name" value="SIROHEME SYNTHASE-RELATED"/>
    <property type="match status" value="1"/>
</dbReference>
<dbReference type="InterPro" id="IPR000878">
    <property type="entry name" value="4pyrrol_Mease"/>
</dbReference>
<evidence type="ECO:0000313" key="7">
    <source>
        <dbReference type="EMBL" id="MBR0597330.1"/>
    </source>
</evidence>
<accession>A0A8J7W182</accession>
<dbReference type="EC" id="2.1.1.133" evidence="7"/>
<dbReference type="SUPFAM" id="SSF53790">
    <property type="entry name" value="Tetrapyrrole methylase"/>
    <property type="match status" value="1"/>
</dbReference>
<evidence type="ECO:0000259" key="6">
    <source>
        <dbReference type="Pfam" id="PF00590"/>
    </source>
</evidence>
<dbReference type="RefSeq" id="WP_227017468.1">
    <property type="nucleotide sequence ID" value="NZ_JAGSND010000003.1"/>
</dbReference>
<keyword evidence="3 7" id="KW-0489">Methyltransferase</keyword>
<keyword evidence="8" id="KW-1185">Reference proteome</keyword>
<reference evidence="7" key="2">
    <citation type="submission" date="2021-04" db="EMBL/GenBank/DDBJ databases">
        <authorList>
            <person name="Liu J."/>
        </authorList>
    </citation>
    <scope>NUCLEOTIDE SEQUENCE</scope>
    <source>
        <strain evidence="7">BAD-6</strain>
    </source>
</reference>
<evidence type="ECO:0000256" key="3">
    <source>
        <dbReference type="ARBA" id="ARBA00022603"/>
    </source>
</evidence>
<dbReference type="InterPro" id="IPR014777">
    <property type="entry name" value="4pyrrole_Mease_sub1"/>
</dbReference>
<gene>
    <name evidence="7" type="primary">cobM</name>
    <name evidence="7" type="ORF">KCX82_05570</name>
</gene>
<dbReference type="InterPro" id="IPR014776">
    <property type="entry name" value="4pyrrole_Mease_sub2"/>
</dbReference>
<dbReference type="EMBL" id="JAGSND010000003">
    <property type="protein sequence ID" value="MBR0597330.1"/>
    <property type="molecule type" value="Genomic_DNA"/>
</dbReference>
<protein>
    <submittedName>
        <fullName evidence="7">Precorrin-4 C(11)-methyltransferase</fullName>
        <ecNumber evidence="7">2.1.1.133</ecNumber>
    </submittedName>
</protein>
<dbReference type="GO" id="GO:0046026">
    <property type="term" value="F:precorrin-4 C11-methyltransferase activity"/>
    <property type="evidence" value="ECO:0007669"/>
    <property type="project" value="UniProtKB-EC"/>
</dbReference>
<dbReference type="NCBIfam" id="TIGR01465">
    <property type="entry name" value="cobM_cbiF"/>
    <property type="match status" value="1"/>
</dbReference>
<dbReference type="GO" id="GO:0032259">
    <property type="term" value="P:methylation"/>
    <property type="evidence" value="ECO:0007669"/>
    <property type="project" value="UniProtKB-KW"/>
</dbReference>
<dbReference type="Gene3D" id="3.30.950.10">
    <property type="entry name" value="Methyltransferase, Cobalt-precorrin-4 Transmethylase, Domain 2"/>
    <property type="match status" value="1"/>
</dbReference>
<organism evidence="7 8">
    <name type="scientific">Sinanaerobacter chloroacetimidivorans</name>
    <dbReference type="NCBI Taxonomy" id="2818044"/>
    <lineage>
        <taxon>Bacteria</taxon>
        <taxon>Bacillati</taxon>
        <taxon>Bacillota</taxon>
        <taxon>Clostridia</taxon>
        <taxon>Peptostreptococcales</taxon>
        <taxon>Anaerovoracaceae</taxon>
        <taxon>Sinanaerobacter</taxon>
    </lineage>
</organism>
<dbReference type="Proteomes" id="UP000675664">
    <property type="component" value="Unassembled WGS sequence"/>
</dbReference>
<reference evidence="7" key="1">
    <citation type="submission" date="2021-04" db="EMBL/GenBank/DDBJ databases">
        <title>Sinoanaerobacter chloroacetimidivorans sp. nov., an obligate anaerobic bacterium isolated from anaerobic sludge.</title>
        <authorList>
            <person name="Bao Y."/>
        </authorList>
    </citation>
    <scope>NUCLEOTIDE SEQUENCE</scope>
    <source>
        <strain evidence="7">BAD-6</strain>
    </source>
</reference>
<dbReference type="InterPro" id="IPR006362">
    <property type="entry name" value="Cbl_synth_CobM/CibF"/>
</dbReference>
<keyword evidence="4 7" id="KW-0808">Transferase</keyword>
<evidence type="ECO:0000313" key="8">
    <source>
        <dbReference type="Proteomes" id="UP000675664"/>
    </source>
</evidence>
<keyword evidence="5" id="KW-0949">S-adenosyl-L-methionine</keyword>
<dbReference type="Pfam" id="PF00590">
    <property type="entry name" value="TP_methylase"/>
    <property type="match status" value="1"/>
</dbReference>
<dbReference type="InterPro" id="IPR035996">
    <property type="entry name" value="4pyrrol_Methylase_sf"/>
</dbReference>
<evidence type="ECO:0000256" key="5">
    <source>
        <dbReference type="ARBA" id="ARBA00022691"/>
    </source>
</evidence>
<comment type="caution">
    <text evidence="7">The sequence shown here is derived from an EMBL/GenBank/DDBJ whole genome shotgun (WGS) entry which is preliminary data.</text>
</comment>
<comment type="similarity">
    <text evidence="1">Belongs to the precorrin methyltransferase family.</text>
</comment>
<sequence>MVHFVGAGSGAADLITVRGHKLLTEADVIIYAGSLVNPELLKISKEECKIYDSASMTLEEVIDVMKAAETAGKTTVRLHTGDPSIYGAIREQMDLLDSCGIEYDVVPGVSSCFGAAAALKAEYTLPDVSQTVIITRMAGRTPVPEKEEISLLAAHQATMVIFLSTGLLEPLRDRLLAGGYQKDTPAAIVYKASWPDEKIFRGTVDTLPLMAKENKITKTALILVGDFLGETYDRSKLYDPAFTHEFRQASK</sequence>
<proteinExistence type="inferred from homology"/>
<evidence type="ECO:0000256" key="4">
    <source>
        <dbReference type="ARBA" id="ARBA00022679"/>
    </source>
</evidence>
<feature type="domain" description="Tetrapyrrole methylase" evidence="6">
    <location>
        <begin position="1"/>
        <end position="207"/>
    </location>
</feature>
<evidence type="ECO:0000256" key="1">
    <source>
        <dbReference type="ARBA" id="ARBA00005879"/>
    </source>
</evidence>